<evidence type="ECO:0000313" key="3">
    <source>
        <dbReference type="Proteomes" id="UP000003751"/>
    </source>
</evidence>
<protein>
    <submittedName>
        <fullName evidence="2">Uncharacterized protein</fullName>
    </submittedName>
</protein>
<name>E7QTT3_HALPU</name>
<comment type="caution">
    <text evidence="2">The sequence shown here is derived from an EMBL/GenBank/DDBJ whole genome shotgun (WGS) entry which is preliminary data.</text>
</comment>
<feature type="compositionally biased region" description="Polar residues" evidence="1">
    <location>
        <begin position="20"/>
        <end position="34"/>
    </location>
</feature>
<evidence type="ECO:0000256" key="1">
    <source>
        <dbReference type="SAM" id="MobiDB-lite"/>
    </source>
</evidence>
<dbReference type="EMBL" id="AEMG01000009">
    <property type="protein sequence ID" value="EFW92012.1"/>
    <property type="molecule type" value="Genomic_DNA"/>
</dbReference>
<evidence type="ECO:0000313" key="2">
    <source>
        <dbReference type="EMBL" id="EFW92012.1"/>
    </source>
</evidence>
<reference evidence="2 3" key="1">
    <citation type="journal article" date="2014" name="ISME J.">
        <title>Trehalose/2-sulfotrehalose biosynthesis and glycine-betaine uptake are widely spread mechanisms for osmoadaptation in the Halobacteriales.</title>
        <authorList>
            <person name="Youssef N.H."/>
            <person name="Savage-Ashlock K.N."/>
            <person name="McCully A.L."/>
            <person name="Luedtke B."/>
            <person name="Shaw E.I."/>
            <person name="Hoff W.D."/>
            <person name="Elshahed M.S."/>
        </authorList>
    </citation>
    <scope>NUCLEOTIDE SEQUENCE [LARGE SCALE GENOMIC DNA]</scope>
    <source>
        <strain evidence="2 3">DX253</strain>
    </source>
</reference>
<dbReference type="AlphaFoldDB" id="E7QTT3"/>
<gene>
    <name evidence="2" type="ORF">ZOD2009_11055</name>
</gene>
<sequence length="34" mass="4032">MDWVRRRRERGRYEGEETVLDSSSMTNPLETFGA</sequence>
<dbReference type="Proteomes" id="UP000003751">
    <property type="component" value="Unassembled WGS sequence"/>
</dbReference>
<feature type="region of interest" description="Disordered" evidence="1">
    <location>
        <begin position="14"/>
        <end position="34"/>
    </location>
</feature>
<organism evidence="2 3">
    <name type="scientific">Haladaptatus paucihalophilus DX253</name>
    <dbReference type="NCBI Taxonomy" id="797209"/>
    <lineage>
        <taxon>Archaea</taxon>
        <taxon>Methanobacteriati</taxon>
        <taxon>Methanobacteriota</taxon>
        <taxon>Stenosarchaea group</taxon>
        <taxon>Halobacteria</taxon>
        <taxon>Halobacteriales</taxon>
        <taxon>Haladaptataceae</taxon>
        <taxon>Haladaptatus</taxon>
    </lineage>
</organism>
<accession>E7QTT3</accession>
<proteinExistence type="predicted"/>